<reference evidence="3" key="1">
    <citation type="journal article" date="2004" name="Nature">
        <title>Genome duplication in the teleost fish Tetraodon nigroviridis reveals the early vertebrate proto-karyotype.</title>
        <authorList>
            <person name="Jaillon O."/>
            <person name="Aury J.-M."/>
            <person name="Brunet F."/>
            <person name="Petit J.-L."/>
            <person name="Stange-Thomann N."/>
            <person name="Mauceli E."/>
            <person name="Bouneau L."/>
            <person name="Fischer C."/>
            <person name="Ozouf-Costaz C."/>
            <person name="Bernot A."/>
            <person name="Nicaud S."/>
            <person name="Jaffe D."/>
            <person name="Fisher S."/>
            <person name="Lutfalla G."/>
            <person name="Dossat C."/>
            <person name="Segurens B."/>
            <person name="Dasilva C."/>
            <person name="Salanoubat M."/>
            <person name="Levy M."/>
            <person name="Boudet N."/>
            <person name="Castellano S."/>
            <person name="Anthouard V."/>
            <person name="Jubin C."/>
            <person name="Castelli V."/>
            <person name="Katinka M."/>
            <person name="Vacherie B."/>
            <person name="Biemont C."/>
            <person name="Skalli Z."/>
            <person name="Cattolico L."/>
            <person name="Poulain J."/>
            <person name="De Berardinis V."/>
            <person name="Cruaud C."/>
            <person name="Duprat S."/>
            <person name="Brottier P."/>
            <person name="Coutanceau J.-P."/>
            <person name="Gouzy J."/>
            <person name="Parra G."/>
            <person name="Lardier G."/>
            <person name="Chapple C."/>
            <person name="McKernan K.J."/>
            <person name="McEwan P."/>
            <person name="Bosak S."/>
            <person name="Kellis M."/>
            <person name="Volff J.-N."/>
            <person name="Guigo R."/>
            <person name="Zody M.C."/>
            <person name="Mesirov J."/>
            <person name="Lindblad-Toh K."/>
            <person name="Birren B."/>
            <person name="Nusbaum C."/>
            <person name="Kahn D."/>
            <person name="Robinson-Rechavi M."/>
            <person name="Laudet V."/>
            <person name="Schachter V."/>
            <person name="Quetier F."/>
            <person name="Saurin W."/>
            <person name="Scarpelli C."/>
            <person name="Wincker P."/>
            <person name="Lander E.S."/>
            <person name="Weissenbach J."/>
            <person name="Roest Crollius H."/>
        </authorList>
    </citation>
    <scope>NUCLEOTIDE SEQUENCE [LARGE SCALE GENOMIC DNA]</scope>
</reference>
<gene>
    <name evidence="3" type="ORF">GSTENG00000303001</name>
</gene>
<dbReference type="PROSITE" id="PS00028">
    <property type="entry name" value="ZINC_FINGER_C2H2_1"/>
    <property type="match status" value="1"/>
</dbReference>
<evidence type="ECO:0000259" key="2">
    <source>
        <dbReference type="PROSITE" id="PS00028"/>
    </source>
</evidence>
<proteinExistence type="predicted"/>
<organism evidence="3">
    <name type="scientific">Tetraodon nigroviridis</name>
    <name type="common">Spotted green pufferfish</name>
    <name type="synonym">Chelonodon nigroviridis</name>
    <dbReference type="NCBI Taxonomy" id="99883"/>
    <lineage>
        <taxon>Eukaryota</taxon>
        <taxon>Metazoa</taxon>
        <taxon>Chordata</taxon>
        <taxon>Craniata</taxon>
        <taxon>Vertebrata</taxon>
        <taxon>Euteleostomi</taxon>
        <taxon>Actinopterygii</taxon>
        <taxon>Neopterygii</taxon>
        <taxon>Teleostei</taxon>
        <taxon>Neoteleostei</taxon>
        <taxon>Acanthomorphata</taxon>
        <taxon>Eupercaria</taxon>
        <taxon>Tetraodontiformes</taxon>
        <taxon>Tetradontoidea</taxon>
        <taxon>Tetraodontidae</taxon>
        <taxon>Tetraodon</taxon>
    </lineage>
</organism>
<feature type="compositionally biased region" description="Polar residues" evidence="1">
    <location>
        <begin position="27"/>
        <end position="45"/>
    </location>
</feature>
<dbReference type="AlphaFoldDB" id="Q4RAV7"/>
<comment type="caution">
    <text evidence="3">The sequence shown here is derived from an EMBL/GenBank/DDBJ whole genome shotgun (WGS) entry which is preliminary data.</text>
</comment>
<protein>
    <submittedName>
        <fullName evidence="3">(spotted green pufferfish) hypothetical protein</fullName>
    </submittedName>
</protein>
<reference evidence="3" key="2">
    <citation type="submission" date="2004-02" db="EMBL/GenBank/DDBJ databases">
        <authorList>
            <consortium name="Genoscope"/>
            <consortium name="Whitehead Institute Centre for Genome Research"/>
        </authorList>
    </citation>
    <scope>NUCLEOTIDE SEQUENCE</scope>
</reference>
<sequence>MGGCKDDSENSPDSCKNGQVQIMKGPNMSQGGHQSGSLRHGTTTCLPGARAPPFLPSCQQACQQAFYHSLPLSNHNQGTEHGHALSHMHEQKPTVNDSHNHAHNHSHAHNHNGSHSVCLL</sequence>
<feature type="region of interest" description="Disordered" evidence="1">
    <location>
        <begin position="72"/>
        <end position="120"/>
    </location>
</feature>
<name>Q4RAV7_TETNG</name>
<feature type="compositionally biased region" description="Polar residues" evidence="1">
    <location>
        <begin position="11"/>
        <end position="20"/>
    </location>
</feature>
<feature type="region of interest" description="Disordered" evidence="1">
    <location>
        <begin position="1"/>
        <end position="46"/>
    </location>
</feature>
<feature type="compositionally biased region" description="Basic and acidic residues" evidence="1">
    <location>
        <begin position="78"/>
        <end position="92"/>
    </location>
</feature>
<dbReference type="OrthoDB" id="5989160at2759"/>
<feature type="compositionally biased region" description="Basic residues" evidence="1">
    <location>
        <begin position="101"/>
        <end position="112"/>
    </location>
</feature>
<dbReference type="KEGG" id="tng:GSTEN00000303G001"/>
<evidence type="ECO:0000313" key="3">
    <source>
        <dbReference type="EMBL" id="CAG14476.1"/>
    </source>
</evidence>
<feature type="domain" description="C2H2-type" evidence="2">
    <location>
        <begin position="58"/>
        <end position="81"/>
    </location>
</feature>
<dbReference type="EMBL" id="CAAE01022817">
    <property type="protein sequence ID" value="CAG14476.1"/>
    <property type="molecule type" value="Genomic_DNA"/>
</dbReference>
<accession>Q4RAV7</accession>
<evidence type="ECO:0000256" key="1">
    <source>
        <dbReference type="SAM" id="MobiDB-lite"/>
    </source>
</evidence>
<dbReference type="InterPro" id="IPR013087">
    <property type="entry name" value="Znf_C2H2_type"/>
</dbReference>